<accession>A0A176WQ09</accession>
<comment type="caution">
    <text evidence="1">The sequence shown here is derived from an EMBL/GenBank/DDBJ whole genome shotgun (WGS) entry which is preliminary data.</text>
</comment>
<reference evidence="1" key="1">
    <citation type="submission" date="2016-03" db="EMBL/GenBank/DDBJ databases">
        <title>Mechanisms controlling the formation of the plant cell surface in tip-growing cells are functionally conserved among land plants.</title>
        <authorList>
            <person name="Honkanen S."/>
            <person name="Jones V.A."/>
            <person name="Morieri G."/>
            <person name="Champion C."/>
            <person name="Hetherington A.J."/>
            <person name="Kelly S."/>
            <person name="Saint-Marcoux D."/>
            <person name="Proust H."/>
            <person name="Prescott H."/>
            <person name="Dolan L."/>
        </authorList>
    </citation>
    <scope>NUCLEOTIDE SEQUENCE [LARGE SCALE GENOMIC DNA]</scope>
    <source>
        <tissue evidence="1">Whole gametophyte</tissue>
    </source>
</reference>
<evidence type="ECO:0000313" key="1">
    <source>
        <dbReference type="EMBL" id="OAE34605.1"/>
    </source>
</evidence>
<dbReference type="EMBL" id="LVLJ01000377">
    <property type="protein sequence ID" value="OAE34605.1"/>
    <property type="molecule type" value="Genomic_DNA"/>
</dbReference>
<keyword evidence="2" id="KW-1185">Reference proteome</keyword>
<sequence>MAGGDRRNIRHPWSSWDVTRGLAKVAAHAVGDVGRGEVSTKEGQPRMALPTLVSYPTSHAYRDGGSGLLWDSTLHQLVEPNVDEREHAMGFMTGVTAASLVSEASRRQVLGQAIDLNCLTWQLHG</sequence>
<evidence type="ECO:0000313" key="2">
    <source>
        <dbReference type="Proteomes" id="UP000077202"/>
    </source>
</evidence>
<dbReference type="AlphaFoldDB" id="A0A176WQ09"/>
<dbReference type="Proteomes" id="UP000077202">
    <property type="component" value="Unassembled WGS sequence"/>
</dbReference>
<name>A0A176WQ09_MARPO</name>
<proteinExistence type="predicted"/>
<protein>
    <submittedName>
        <fullName evidence="1">Uncharacterized protein</fullName>
    </submittedName>
</protein>
<gene>
    <name evidence="1" type="ORF">AXG93_167s1160</name>
</gene>
<organism evidence="1 2">
    <name type="scientific">Marchantia polymorpha subsp. ruderalis</name>
    <dbReference type="NCBI Taxonomy" id="1480154"/>
    <lineage>
        <taxon>Eukaryota</taxon>
        <taxon>Viridiplantae</taxon>
        <taxon>Streptophyta</taxon>
        <taxon>Embryophyta</taxon>
        <taxon>Marchantiophyta</taxon>
        <taxon>Marchantiopsida</taxon>
        <taxon>Marchantiidae</taxon>
        <taxon>Marchantiales</taxon>
        <taxon>Marchantiaceae</taxon>
        <taxon>Marchantia</taxon>
    </lineage>
</organism>